<evidence type="ECO:0000259" key="2">
    <source>
        <dbReference type="SMART" id="SM00829"/>
    </source>
</evidence>
<dbReference type="RefSeq" id="WP_125598077.1">
    <property type="nucleotide sequence ID" value="NZ_JBHSSM010000016.1"/>
</dbReference>
<feature type="domain" description="Enoyl reductase (ER)" evidence="2">
    <location>
        <begin position="10"/>
        <end position="306"/>
    </location>
</feature>
<protein>
    <submittedName>
        <fullName evidence="3">NADP-dependent oxidoreductase</fullName>
        <ecNumber evidence="3">1.-.-.-</ecNumber>
    </submittedName>
</protein>
<evidence type="ECO:0000313" key="3">
    <source>
        <dbReference type="EMBL" id="MFC6315229.1"/>
    </source>
</evidence>
<dbReference type="PANTHER" id="PTHR44154">
    <property type="entry name" value="QUINONE OXIDOREDUCTASE"/>
    <property type="match status" value="1"/>
</dbReference>
<keyword evidence="1" id="KW-0521">NADP</keyword>
<reference evidence="4" key="1">
    <citation type="journal article" date="2019" name="Int. J. Syst. Evol. Microbiol.">
        <title>The Global Catalogue of Microorganisms (GCM) 10K type strain sequencing project: providing services to taxonomists for standard genome sequencing and annotation.</title>
        <authorList>
            <consortium name="The Broad Institute Genomics Platform"/>
            <consortium name="The Broad Institute Genome Sequencing Center for Infectious Disease"/>
            <person name="Wu L."/>
            <person name="Ma J."/>
        </authorList>
    </citation>
    <scope>NUCLEOTIDE SEQUENCE [LARGE SCALE GENOMIC DNA]</scope>
    <source>
        <strain evidence="4">CCM 8897</strain>
    </source>
</reference>
<dbReference type="SUPFAM" id="SSF51735">
    <property type="entry name" value="NAD(P)-binding Rossmann-fold domains"/>
    <property type="match status" value="1"/>
</dbReference>
<keyword evidence="4" id="KW-1185">Reference proteome</keyword>
<proteinExistence type="predicted"/>
<evidence type="ECO:0000313" key="4">
    <source>
        <dbReference type="Proteomes" id="UP001596310"/>
    </source>
</evidence>
<dbReference type="InterPro" id="IPR051603">
    <property type="entry name" value="Zinc-ADH_QOR/CCCR"/>
</dbReference>
<dbReference type="Gene3D" id="3.90.180.10">
    <property type="entry name" value="Medium-chain alcohol dehydrogenases, catalytic domain"/>
    <property type="match status" value="1"/>
</dbReference>
<comment type="caution">
    <text evidence="3">The sequence shown here is derived from an EMBL/GenBank/DDBJ whole genome shotgun (WGS) entry which is preliminary data.</text>
</comment>
<sequence>MITYGFSEYGDASVLQAYQLPIPLPKKHQVQIKVAYFPVNPYDVALRQGKFDPTSLTQTIYLGSDLVGQITALGPEVTALSLGDWVIAHRPNRANSEYVIAGASKTVKLPSGLAPDVAACLPTPGIAAYNAWFHFAQIPPKATVAIIGIAGAVGGLLAQIAKQAGNPVIGVANQRHQQTAQQLGVAEFLAYDQLPTAPTWRHQATVVFNTGMGGQDHGLAAELVAPDGQLLRFNGAPEQVSDPSVQLIDVGYRRDLTDGDALHFWTDYCQRQPLFLQVAQTLPATLTGLRQAHQLTAQRHQGKYVLAWDWATKATPLT</sequence>
<dbReference type="Gene3D" id="3.40.50.720">
    <property type="entry name" value="NAD(P)-binding Rossmann-like Domain"/>
    <property type="match status" value="1"/>
</dbReference>
<dbReference type="SUPFAM" id="SSF50129">
    <property type="entry name" value="GroES-like"/>
    <property type="match status" value="1"/>
</dbReference>
<keyword evidence="3" id="KW-0560">Oxidoreductase</keyword>
<dbReference type="InterPro" id="IPR013154">
    <property type="entry name" value="ADH-like_N"/>
</dbReference>
<accession>A0ABW1UMN9</accession>
<dbReference type="InterPro" id="IPR011032">
    <property type="entry name" value="GroES-like_sf"/>
</dbReference>
<dbReference type="Pfam" id="PF08240">
    <property type="entry name" value="ADH_N"/>
    <property type="match status" value="1"/>
</dbReference>
<dbReference type="CDD" id="cd05289">
    <property type="entry name" value="MDR_like_2"/>
    <property type="match status" value="1"/>
</dbReference>
<name>A0ABW1UMN9_9LACO</name>
<gene>
    <name evidence="3" type="ORF">ACFQHW_06525</name>
</gene>
<dbReference type="InterPro" id="IPR020843">
    <property type="entry name" value="ER"/>
</dbReference>
<dbReference type="EMBL" id="JBHSSM010000016">
    <property type="protein sequence ID" value="MFC6315229.1"/>
    <property type="molecule type" value="Genomic_DNA"/>
</dbReference>
<dbReference type="InterPro" id="IPR036291">
    <property type="entry name" value="NAD(P)-bd_dom_sf"/>
</dbReference>
<dbReference type="EC" id="1.-.-.-" evidence="3"/>
<dbReference type="PANTHER" id="PTHR44154:SF1">
    <property type="entry name" value="QUINONE OXIDOREDUCTASE"/>
    <property type="match status" value="1"/>
</dbReference>
<dbReference type="GO" id="GO:0016491">
    <property type="term" value="F:oxidoreductase activity"/>
    <property type="evidence" value="ECO:0007669"/>
    <property type="project" value="UniProtKB-KW"/>
</dbReference>
<dbReference type="SMART" id="SM00829">
    <property type="entry name" value="PKS_ER"/>
    <property type="match status" value="1"/>
</dbReference>
<evidence type="ECO:0000256" key="1">
    <source>
        <dbReference type="ARBA" id="ARBA00022857"/>
    </source>
</evidence>
<organism evidence="3 4">
    <name type="scientific">Lapidilactobacillus achengensis</name>
    <dbReference type="NCBI Taxonomy" id="2486000"/>
    <lineage>
        <taxon>Bacteria</taxon>
        <taxon>Bacillati</taxon>
        <taxon>Bacillota</taxon>
        <taxon>Bacilli</taxon>
        <taxon>Lactobacillales</taxon>
        <taxon>Lactobacillaceae</taxon>
        <taxon>Lapidilactobacillus</taxon>
    </lineage>
</organism>
<dbReference type="Proteomes" id="UP001596310">
    <property type="component" value="Unassembled WGS sequence"/>
</dbReference>